<accession>A0ABV7YSR6</accession>
<dbReference type="RefSeq" id="WP_379834039.1">
    <property type="nucleotide sequence ID" value="NZ_JBHRYQ010000001.1"/>
</dbReference>
<dbReference type="Gene3D" id="3.10.129.10">
    <property type="entry name" value="Hotdog Thioesterase"/>
    <property type="match status" value="1"/>
</dbReference>
<comment type="caution">
    <text evidence="1">The sequence shown here is derived from an EMBL/GenBank/DDBJ whole genome shotgun (WGS) entry which is preliminary data.</text>
</comment>
<dbReference type="GO" id="GO:0016787">
    <property type="term" value="F:hydrolase activity"/>
    <property type="evidence" value="ECO:0007669"/>
    <property type="project" value="UniProtKB-KW"/>
</dbReference>
<gene>
    <name evidence="1" type="ORF">ACFOOI_01135</name>
</gene>
<organism evidence="1 2">
    <name type="scientific">Lacihabitans lacunae</name>
    <dbReference type="NCBI Taxonomy" id="1028214"/>
    <lineage>
        <taxon>Bacteria</taxon>
        <taxon>Pseudomonadati</taxon>
        <taxon>Bacteroidota</taxon>
        <taxon>Cytophagia</taxon>
        <taxon>Cytophagales</taxon>
        <taxon>Leadbetterellaceae</taxon>
        <taxon>Lacihabitans</taxon>
    </lineage>
</organism>
<keyword evidence="1" id="KW-0378">Hydrolase</keyword>
<protein>
    <submittedName>
        <fullName evidence="1">Acyl-CoA thioesterase</fullName>
        <ecNumber evidence="1">3.1.2.-</ecNumber>
    </submittedName>
</protein>
<sequence length="149" mass="17194">MKSFEKTLEVRWSDCDPNRHVTHSKYYDYGAHCRVSFFIESGFNSEKMAELQIGPILFKEECTFIKELKIQDTVRVNILKGEISEDGGRWTVHHEIFNQNGDKCAHITAKGAWMNLELRKLTLPPAELTAAFQSLPSGEYYEYKSKKLG</sequence>
<dbReference type="Pfam" id="PF13279">
    <property type="entry name" value="4HBT_2"/>
    <property type="match status" value="1"/>
</dbReference>
<dbReference type="EMBL" id="JBHRYQ010000001">
    <property type="protein sequence ID" value="MFC3809243.1"/>
    <property type="molecule type" value="Genomic_DNA"/>
</dbReference>
<evidence type="ECO:0000313" key="1">
    <source>
        <dbReference type="EMBL" id="MFC3809243.1"/>
    </source>
</evidence>
<reference evidence="2" key="1">
    <citation type="journal article" date="2019" name="Int. J. Syst. Evol. Microbiol.">
        <title>The Global Catalogue of Microorganisms (GCM) 10K type strain sequencing project: providing services to taxonomists for standard genome sequencing and annotation.</title>
        <authorList>
            <consortium name="The Broad Institute Genomics Platform"/>
            <consortium name="The Broad Institute Genome Sequencing Center for Infectious Disease"/>
            <person name="Wu L."/>
            <person name="Ma J."/>
        </authorList>
    </citation>
    <scope>NUCLEOTIDE SEQUENCE [LARGE SCALE GENOMIC DNA]</scope>
    <source>
        <strain evidence="2">CECT 7956</strain>
    </source>
</reference>
<dbReference type="InterPro" id="IPR050563">
    <property type="entry name" value="4-hydroxybenzoyl-CoA_TE"/>
</dbReference>
<keyword evidence="2" id="KW-1185">Reference proteome</keyword>
<proteinExistence type="predicted"/>
<dbReference type="EC" id="3.1.2.-" evidence="1"/>
<evidence type="ECO:0000313" key="2">
    <source>
        <dbReference type="Proteomes" id="UP001595616"/>
    </source>
</evidence>
<dbReference type="InterPro" id="IPR029069">
    <property type="entry name" value="HotDog_dom_sf"/>
</dbReference>
<dbReference type="CDD" id="cd00586">
    <property type="entry name" value="4HBT"/>
    <property type="match status" value="1"/>
</dbReference>
<dbReference type="SUPFAM" id="SSF54637">
    <property type="entry name" value="Thioesterase/thiol ester dehydrase-isomerase"/>
    <property type="match status" value="1"/>
</dbReference>
<name>A0ABV7YSR6_9BACT</name>
<dbReference type="PANTHER" id="PTHR31793">
    <property type="entry name" value="4-HYDROXYBENZOYL-COA THIOESTERASE FAMILY MEMBER"/>
    <property type="match status" value="1"/>
</dbReference>
<dbReference type="PANTHER" id="PTHR31793:SF24">
    <property type="entry name" value="LONG-CHAIN ACYL-COA THIOESTERASE FADM"/>
    <property type="match status" value="1"/>
</dbReference>
<dbReference type="Proteomes" id="UP001595616">
    <property type="component" value="Unassembled WGS sequence"/>
</dbReference>